<proteinExistence type="predicted"/>
<protein>
    <recommendedName>
        <fullName evidence="1">Late embryogenesis abundant protein LEA-2 subgroup domain-containing protein</fullName>
    </recommendedName>
</protein>
<evidence type="ECO:0000259" key="1">
    <source>
        <dbReference type="Pfam" id="PF03168"/>
    </source>
</evidence>
<dbReference type="Proteomes" id="UP001064489">
    <property type="component" value="Chromosome 9"/>
</dbReference>
<reference evidence="2" key="1">
    <citation type="journal article" date="2022" name="Plant J.">
        <title>Strategies of tolerance reflected in two North American maple genomes.</title>
        <authorList>
            <person name="McEvoy S.L."/>
            <person name="Sezen U.U."/>
            <person name="Trouern-Trend A."/>
            <person name="McMahon S.M."/>
            <person name="Schaberg P.G."/>
            <person name="Yang J."/>
            <person name="Wegrzyn J.L."/>
            <person name="Swenson N.G."/>
        </authorList>
    </citation>
    <scope>NUCLEOTIDE SEQUENCE</scope>
    <source>
        <strain evidence="2">91603</strain>
    </source>
</reference>
<keyword evidence="3" id="KW-1185">Reference proteome</keyword>
<evidence type="ECO:0000313" key="3">
    <source>
        <dbReference type="Proteomes" id="UP001064489"/>
    </source>
</evidence>
<dbReference type="InterPro" id="IPR004864">
    <property type="entry name" value="LEA_2"/>
</dbReference>
<accession>A0AAD5P5W0</accession>
<feature type="domain" description="Late embryogenesis abundant protein LEA-2 subgroup" evidence="1">
    <location>
        <begin position="55"/>
        <end position="150"/>
    </location>
</feature>
<sequence>MFVSVALSIRNDRIIERPNIYVNSASANPFAIFSSTSPITPNWKITFITAVWNFTFAIQNPNEKFVMPFSRFDFNVSYGKDVLSSGSIEPFELKKKELNLVKKTINALPITLFEQTAKRMEDELQKSKAVNFHITLKGTMEGTVVLLTWRQIITQSIKQNNS</sequence>
<evidence type="ECO:0000313" key="2">
    <source>
        <dbReference type="EMBL" id="KAI9201268.1"/>
    </source>
</evidence>
<dbReference type="AlphaFoldDB" id="A0AAD5P5W0"/>
<gene>
    <name evidence="2" type="ORF">LWI28_020955</name>
</gene>
<name>A0AAD5P5W0_ACENE</name>
<reference evidence="2" key="2">
    <citation type="submission" date="2023-02" db="EMBL/GenBank/DDBJ databases">
        <authorList>
            <person name="Swenson N.G."/>
            <person name="Wegrzyn J.L."/>
            <person name="Mcevoy S.L."/>
        </authorList>
    </citation>
    <scope>NUCLEOTIDE SEQUENCE</scope>
    <source>
        <strain evidence="2">91603</strain>
        <tissue evidence="2">Leaf</tissue>
    </source>
</reference>
<dbReference type="EMBL" id="JAJSOW010000001">
    <property type="protein sequence ID" value="KAI9201268.1"/>
    <property type="molecule type" value="Genomic_DNA"/>
</dbReference>
<dbReference type="Pfam" id="PF03168">
    <property type="entry name" value="LEA_2"/>
    <property type="match status" value="1"/>
</dbReference>
<organism evidence="2 3">
    <name type="scientific">Acer negundo</name>
    <name type="common">Box elder</name>
    <dbReference type="NCBI Taxonomy" id="4023"/>
    <lineage>
        <taxon>Eukaryota</taxon>
        <taxon>Viridiplantae</taxon>
        <taxon>Streptophyta</taxon>
        <taxon>Embryophyta</taxon>
        <taxon>Tracheophyta</taxon>
        <taxon>Spermatophyta</taxon>
        <taxon>Magnoliopsida</taxon>
        <taxon>eudicotyledons</taxon>
        <taxon>Gunneridae</taxon>
        <taxon>Pentapetalae</taxon>
        <taxon>rosids</taxon>
        <taxon>malvids</taxon>
        <taxon>Sapindales</taxon>
        <taxon>Sapindaceae</taxon>
        <taxon>Hippocastanoideae</taxon>
        <taxon>Acereae</taxon>
        <taxon>Acer</taxon>
    </lineage>
</organism>
<comment type="caution">
    <text evidence="2">The sequence shown here is derived from an EMBL/GenBank/DDBJ whole genome shotgun (WGS) entry which is preliminary data.</text>
</comment>